<dbReference type="PROSITE" id="PS00578">
    <property type="entry name" value="RIBOSOMAL_S6E"/>
    <property type="match status" value="1"/>
</dbReference>
<evidence type="ECO:0000256" key="3">
    <source>
        <dbReference type="ARBA" id="ARBA00023274"/>
    </source>
</evidence>
<dbReference type="GO" id="GO:1990904">
    <property type="term" value="C:ribonucleoprotein complex"/>
    <property type="evidence" value="ECO:0007669"/>
    <property type="project" value="UniProtKB-KW"/>
</dbReference>
<evidence type="ECO:0000313" key="6">
    <source>
        <dbReference type="EMBL" id="MBN2067668.1"/>
    </source>
</evidence>
<dbReference type="PANTHER" id="PTHR11502">
    <property type="entry name" value="40S RIBOSOMAL PROTEIN S6"/>
    <property type="match status" value="1"/>
</dbReference>
<accession>A0A939C6P4</accession>
<dbReference type="AlphaFoldDB" id="A0A939C6P4"/>
<gene>
    <name evidence="4" type="primary">rps6e</name>
    <name evidence="6" type="ORF">JW744_04330</name>
</gene>
<organism evidence="6 7">
    <name type="scientific">Candidatus Iainarchaeum sp</name>
    <dbReference type="NCBI Taxonomy" id="3101447"/>
    <lineage>
        <taxon>Archaea</taxon>
        <taxon>Candidatus Iainarchaeota</taxon>
        <taxon>Candidatus Iainarchaeia</taxon>
        <taxon>Candidatus Iainarchaeales</taxon>
        <taxon>Candidatus Iainarchaeaceae</taxon>
        <taxon>Candidatus Iainarchaeum</taxon>
    </lineage>
</organism>
<name>A0A939C6P4_9ARCH</name>
<evidence type="ECO:0000256" key="5">
    <source>
        <dbReference type="SAM" id="Coils"/>
    </source>
</evidence>
<keyword evidence="5" id="KW-0175">Coiled coil</keyword>
<dbReference type="Proteomes" id="UP000809243">
    <property type="component" value="Unassembled WGS sequence"/>
</dbReference>
<dbReference type="GO" id="GO:0003735">
    <property type="term" value="F:structural constituent of ribosome"/>
    <property type="evidence" value="ECO:0007669"/>
    <property type="project" value="InterPro"/>
</dbReference>
<dbReference type="Pfam" id="PF01092">
    <property type="entry name" value="Ribosomal_S6e"/>
    <property type="match status" value="1"/>
</dbReference>
<dbReference type="GO" id="GO:0005840">
    <property type="term" value="C:ribosome"/>
    <property type="evidence" value="ECO:0007669"/>
    <property type="project" value="UniProtKB-KW"/>
</dbReference>
<keyword evidence="2 4" id="KW-0689">Ribosomal protein</keyword>
<feature type="coiled-coil region" evidence="5">
    <location>
        <begin position="115"/>
        <end position="142"/>
    </location>
</feature>
<dbReference type="SMART" id="SM01405">
    <property type="entry name" value="Ribosomal_S6e"/>
    <property type="match status" value="1"/>
</dbReference>
<protein>
    <recommendedName>
        <fullName evidence="4">Small ribosomal subunit protein eS6</fullName>
    </recommendedName>
</protein>
<dbReference type="InterPro" id="IPR001377">
    <property type="entry name" value="Ribosomal_eS6"/>
</dbReference>
<evidence type="ECO:0000256" key="1">
    <source>
        <dbReference type="ARBA" id="ARBA00009312"/>
    </source>
</evidence>
<dbReference type="InterPro" id="IPR018282">
    <property type="entry name" value="Ribosomal_eS6_CS"/>
</dbReference>
<comment type="caution">
    <text evidence="6">The sequence shown here is derived from an EMBL/GenBank/DDBJ whole genome shotgun (WGS) entry which is preliminary data.</text>
</comment>
<sequence length="162" mass="17837">MNLVISDPKTGKAFNKKTESVVFANRKIGETVDLNTIGLAGYKAKIMGGSDKQGFPMKPSLQIPGRKKVLLKEGIGFNSKRKGMVKRKSVRGNTVGTETAQLNLAVTEYGQKSLSELLTGKVEKEEEEKETAKERMIRQSLENVGNVELAEEAKKIKGKVKR</sequence>
<evidence type="ECO:0000256" key="2">
    <source>
        <dbReference type="ARBA" id="ARBA00022980"/>
    </source>
</evidence>
<dbReference type="GO" id="GO:0006412">
    <property type="term" value="P:translation"/>
    <property type="evidence" value="ECO:0007669"/>
    <property type="project" value="UniProtKB-UniRule"/>
</dbReference>
<comment type="similarity">
    <text evidence="1 4">Belongs to the eukaryotic ribosomal protein eS6 family.</text>
</comment>
<dbReference type="NCBIfam" id="NF003294">
    <property type="entry name" value="PRK04290.1-3"/>
    <property type="match status" value="1"/>
</dbReference>
<proteinExistence type="inferred from homology"/>
<dbReference type="InterPro" id="IPR020924">
    <property type="entry name" value="Ribosomal_eS6_arc"/>
</dbReference>
<dbReference type="HAMAP" id="MF_00512">
    <property type="entry name" value="Ribosomal_eS6"/>
    <property type="match status" value="1"/>
</dbReference>
<evidence type="ECO:0000313" key="7">
    <source>
        <dbReference type="Proteomes" id="UP000809243"/>
    </source>
</evidence>
<keyword evidence="3 4" id="KW-0687">Ribonucleoprotein</keyword>
<dbReference type="EMBL" id="JAFGDB010000073">
    <property type="protein sequence ID" value="MBN2067668.1"/>
    <property type="molecule type" value="Genomic_DNA"/>
</dbReference>
<evidence type="ECO:0000256" key="4">
    <source>
        <dbReference type="HAMAP-Rule" id="MF_00512"/>
    </source>
</evidence>
<reference evidence="6" key="1">
    <citation type="submission" date="2021-01" db="EMBL/GenBank/DDBJ databases">
        <title>Active Sulfur Cycling in an Early Earth Analoge.</title>
        <authorList>
            <person name="Hahn C.R."/>
            <person name="Youssef N.H."/>
            <person name="Elshahed M."/>
        </authorList>
    </citation>
    <scope>NUCLEOTIDE SEQUENCE</scope>
    <source>
        <strain evidence="6">Zod_Metabat.1151</strain>
    </source>
</reference>